<evidence type="ECO:0000313" key="5">
    <source>
        <dbReference type="Proteomes" id="UP001165498"/>
    </source>
</evidence>
<gene>
    <name evidence="4" type="ORF">NM961_07885</name>
</gene>
<dbReference type="InterPro" id="IPR013694">
    <property type="entry name" value="VIT"/>
</dbReference>
<dbReference type="InterPro" id="IPR002035">
    <property type="entry name" value="VWF_A"/>
</dbReference>
<dbReference type="InterPro" id="IPR022440">
    <property type="entry name" value="CHP03788"/>
</dbReference>
<reference evidence="4" key="1">
    <citation type="submission" date="2022-07" db="EMBL/GenBank/DDBJ databases">
        <title>Tahibacter sp., a new gammaproteobacterium isolated from the silt sample collected at pig farm.</title>
        <authorList>
            <person name="Chen H."/>
        </authorList>
    </citation>
    <scope>NUCLEOTIDE SEQUENCE</scope>
    <source>
        <strain evidence="4">P2K</strain>
    </source>
</reference>
<protein>
    <submittedName>
        <fullName evidence="4">Marine proteobacterial sortase target protein</fullName>
    </submittedName>
</protein>
<dbReference type="NCBIfam" id="TIGR03788">
    <property type="entry name" value="marine_srt_targ"/>
    <property type="match status" value="1"/>
</dbReference>
<keyword evidence="1" id="KW-0732">Signal</keyword>
<evidence type="ECO:0000259" key="3">
    <source>
        <dbReference type="PROSITE" id="PS51468"/>
    </source>
</evidence>
<feature type="signal peptide" evidence="1">
    <location>
        <begin position="1"/>
        <end position="23"/>
    </location>
</feature>
<dbReference type="RefSeq" id="WP_255913500.1">
    <property type="nucleotide sequence ID" value="NZ_JANFQO010000006.1"/>
</dbReference>
<name>A0ABT1QQP7_9GAMM</name>
<dbReference type="Gene3D" id="3.40.50.410">
    <property type="entry name" value="von Willebrand factor, type A domain"/>
    <property type="match status" value="1"/>
</dbReference>
<sequence>MKFLSLLFSAAAGLGLLPSAVRADAGALAILREDGSRLEVASLETTAQIDIHGLLAEVQLKQRFRNDGAAWQQGEYLLPLPEGAAVHAMTLRLGRRLIVGEIREKEAARAEYAQAVASGRKASLVEAHSANLFRTALANVAPGETVEVEIRYWQQVDYRDGEFSLHLPLTFTPRYTQQAMPVQAAAPAIDGLPQDAAAAVDTAAPAPAATQQSTLTTPPVRAGAPTVVIDAVLDAGLPLQDVGSSTHALEVQRQDGTYRIALRDRVVAPDRDFVLRWTPQPLAAPTAALLREQAGGEQFALLMLLPATRPAAPLPRELILVIDTSGSMEGQSILQARAALDLALRHLAPQDYFNVIEFDSDTHALFPRSVPAAADDVQLAREWVANLGADGGTEMLPALQTALRSEAAPDRLRQVVFITDGAVEQADALYTALDTELGAARVFPVGIGSAPNGEFLRKAAELGRGSAVVIRDINEVGAQMEKLFARLDRPALRDLQLNLPVAAEVYPQRLPDLYAGEPLLLVARLDGAARSGGQIELLGQLAAAPWSQKIGFELHGQAKGLARLWAQRKLEALEDAQRRGGDAQALRAEATALALKHHLVGRYTSLVAVDRTPQRPADAGLQSVEVENAAPAGSVAFAQTATSGRLWLALGALCLLLALALRRAPAARRGLAA</sequence>
<keyword evidence="5" id="KW-1185">Reference proteome</keyword>
<dbReference type="InterPro" id="IPR036465">
    <property type="entry name" value="vWFA_dom_sf"/>
</dbReference>
<dbReference type="PROSITE" id="PS50234">
    <property type="entry name" value="VWFA"/>
    <property type="match status" value="1"/>
</dbReference>
<feature type="chain" id="PRO_5046113561" evidence="1">
    <location>
        <begin position="24"/>
        <end position="673"/>
    </location>
</feature>
<dbReference type="PROSITE" id="PS51468">
    <property type="entry name" value="VIT"/>
    <property type="match status" value="1"/>
</dbReference>
<organism evidence="4 5">
    <name type="scientific">Tahibacter harae</name>
    <dbReference type="NCBI Taxonomy" id="2963937"/>
    <lineage>
        <taxon>Bacteria</taxon>
        <taxon>Pseudomonadati</taxon>
        <taxon>Pseudomonadota</taxon>
        <taxon>Gammaproteobacteria</taxon>
        <taxon>Lysobacterales</taxon>
        <taxon>Rhodanobacteraceae</taxon>
        <taxon>Tahibacter</taxon>
    </lineage>
</organism>
<dbReference type="Pfam" id="PF08487">
    <property type="entry name" value="VIT"/>
    <property type="match status" value="1"/>
</dbReference>
<evidence type="ECO:0000256" key="1">
    <source>
        <dbReference type="SAM" id="SignalP"/>
    </source>
</evidence>
<dbReference type="EMBL" id="JANFQO010000006">
    <property type="protein sequence ID" value="MCQ4164628.1"/>
    <property type="molecule type" value="Genomic_DNA"/>
</dbReference>
<evidence type="ECO:0000259" key="2">
    <source>
        <dbReference type="PROSITE" id="PS50234"/>
    </source>
</evidence>
<dbReference type="SMART" id="SM00609">
    <property type="entry name" value="VIT"/>
    <property type="match status" value="1"/>
</dbReference>
<accession>A0ABT1QQP7</accession>
<dbReference type="SMART" id="SM00327">
    <property type="entry name" value="VWA"/>
    <property type="match status" value="1"/>
</dbReference>
<dbReference type="Pfam" id="PF13768">
    <property type="entry name" value="VWA_3"/>
    <property type="match status" value="1"/>
</dbReference>
<dbReference type="Proteomes" id="UP001165498">
    <property type="component" value="Unassembled WGS sequence"/>
</dbReference>
<comment type="caution">
    <text evidence="4">The sequence shown here is derived from an EMBL/GenBank/DDBJ whole genome shotgun (WGS) entry which is preliminary data.</text>
</comment>
<dbReference type="SUPFAM" id="SSF53300">
    <property type="entry name" value="vWA-like"/>
    <property type="match status" value="1"/>
</dbReference>
<proteinExistence type="predicted"/>
<evidence type="ECO:0000313" key="4">
    <source>
        <dbReference type="EMBL" id="MCQ4164628.1"/>
    </source>
</evidence>
<dbReference type="PANTHER" id="PTHR45737:SF6">
    <property type="entry name" value="VON WILLEBRAND FACTOR A DOMAIN-CONTAINING PROTEIN 5A"/>
    <property type="match status" value="1"/>
</dbReference>
<dbReference type="PANTHER" id="PTHR45737">
    <property type="entry name" value="VON WILLEBRAND FACTOR A DOMAIN-CONTAINING PROTEIN 5A"/>
    <property type="match status" value="1"/>
</dbReference>
<feature type="domain" description="VWFA" evidence="2">
    <location>
        <begin position="317"/>
        <end position="487"/>
    </location>
</feature>
<feature type="domain" description="VIT" evidence="3">
    <location>
        <begin position="26"/>
        <end position="154"/>
    </location>
</feature>